<dbReference type="Gene3D" id="6.10.140.1230">
    <property type="match status" value="1"/>
</dbReference>
<reference evidence="2 3" key="1">
    <citation type="journal article" date="2008" name="Nature">
        <title>The genome of the choanoflagellate Monosiga brevicollis and the origin of metazoans.</title>
        <authorList>
            <consortium name="JGI Sequencing"/>
            <person name="King N."/>
            <person name="Westbrook M.J."/>
            <person name="Young S.L."/>
            <person name="Kuo A."/>
            <person name="Abedin M."/>
            <person name="Chapman J."/>
            <person name="Fairclough S."/>
            <person name="Hellsten U."/>
            <person name="Isogai Y."/>
            <person name="Letunic I."/>
            <person name="Marr M."/>
            <person name="Pincus D."/>
            <person name="Putnam N."/>
            <person name="Rokas A."/>
            <person name="Wright K.J."/>
            <person name="Zuzow R."/>
            <person name="Dirks W."/>
            <person name="Good M."/>
            <person name="Goodstein D."/>
            <person name="Lemons D."/>
            <person name="Li W."/>
            <person name="Lyons J.B."/>
            <person name="Morris A."/>
            <person name="Nichols S."/>
            <person name="Richter D.J."/>
            <person name="Salamov A."/>
            <person name="Bork P."/>
            <person name="Lim W.A."/>
            <person name="Manning G."/>
            <person name="Miller W.T."/>
            <person name="McGinnis W."/>
            <person name="Shapiro H."/>
            <person name="Tjian R."/>
            <person name="Grigoriev I.V."/>
            <person name="Rokhsar D."/>
        </authorList>
    </citation>
    <scope>NUCLEOTIDE SEQUENCE [LARGE SCALE GENOMIC DNA]</scope>
    <source>
        <strain evidence="3">MX1 / ATCC 50154</strain>
    </source>
</reference>
<dbReference type="GO" id="GO:0000815">
    <property type="term" value="C:ESCRT III complex"/>
    <property type="evidence" value="ECO:0000318"/>
    <property type="project" value="GO_Central"/>
</dbReference>
<dbReference type="InterPro" id="IPR005024">
    <property type="entry name" value="Snf7_fam"/>
</dbReference>
<feature type="coiled-coil region" evidence="1">
    <location>
        <begin position="12"/>
        <end position="42"/>
    </location>
</feature>
<evidence type="ECO:0000313" key="2">
    <source>
        <dbReference type="EMBL" id="EDQ90236.1"/>
    </source>
</evidence>
<protein>
    <recommendedName>
        <fullName evidence="4">Charged multivesicular body protein 2a</fullName>
    </recommendedName>
</protein>
<dbReference type="GO" id="GO:0032509">
    <property type="term" value="P:endosome transport via multivesicular body sorting pathway"/>
    <property type="evidence" value="ECO:0000318"/>
    <property type="project" value="GO_Central"/>
</dbReference>
<keyword evidence="3" id="KW-1185">Reference proteome</keyword>
<accession>A9UWM3</accession>
<feature type="non-terminal residue" evidence="2">
    <location>
        <position position="183"/>
    </location>
</feature>
<dbReference type="eggNOG" id="KOG3230">
    <property type="taxonomic scope" value="Eukaryota"/>
</dbReference>
<dbReference type="STRING" id="81824.A9UWM3"/>
<dbReference type="EMBL" id="CH991548">
    <property type="protein sequence ID" value="EDQ90236.1"/>
    <property type="molecule type" value="Genomic_DNA"/>
</dbReference>
<dbReference type="GeneID" id="5890355"/>
<dbReference type="OMA" id="KMAKMNQ"/>
<evidence type="ECO:0000313" key="3">
    <source>
        <dbReference type="Proteomes" id="UP000001357"/>
    </source>
</evidence>
<dbReference type="Proteomes" id="UP000001357">
    <property type="component" value="Unassembled WGS sequence"/>
</dbReference>
<dbReference type="Pfam" id="PF03357">
    <property type="entry name" value="Snf7"/>
    <property type="match status" value="1"/>
</dbReference>
<sequence>MEWLFGRKKTPEELLRENQRMLKKAMRELDRERTALERQEAKTLIDIKKAAKAGQVEASKIMAKDVVRTRRYVKKMIMMKTQIQAVSLKIQTLKSTNSMAQAMKGVTKAMGRMNAQMNLPGLQQIMMEFEKQSEMMDMKQEIMDDTVDEVLGDEEDDEESEQLVNQVLDELGLNLTGEMASAP</sequence>
<dbReference type="FunCoup" id="A9UWM3">
    <property type="interactions" value="1436"/>
</dbReference>
<organism evidence="2 3">
    <name type="scientific">Monosiga brevicollis</name>
    <name type="common">Choanoflagellate</name>
    <dbReference type="NCBI Taxonomy" id="81824"/>
    <lineage>
        <taxon>Eukaryota</taxon>
        <taxon>Choanoflagellata</taxon>
        <taxon>Craspedida</taxon>
        <taxon>Salpingoecidae</taxon>
        <taxon>Monosiga</taxon>
    </lineage>
</organism>
<dbReference type="RefSeq" id="XP_001745003.1">
    <property type="nucleotide sequence ID" value="XM_001744951.1"/>
</dbReference>
<dbReference type="GO" id="GO:0045324">
    <property type="term" value="P:late endosome to vacuole transport"/>
    <property type="evidence" value="ECO:0000318"/>
    <property type="project" value="GO_Central"/>
</dbReference>
<dbReference type="GO" id="GO:0005771">
    <property type="term" value="C:multivesicular body"/>
    <property type="evidence" value="ECO:0000318"/>
    <property type="project" value="GO_Central"/>
</dbReference>
<evidence type="ECO:0008006" key="4">
    <source>
        <dbReference type="Google" id="ProtNLM"/>
    </source>
</evidence>
<evidence type="ECO:0000256" key="1">
    <source>
        <dbReference type="SAM" id="Coils"/>
    </source>
</evidence>
<dbReference type="PANTHER" id="PTHR10476">
    <property type="entry name" value="CHARGED MULTIVESICULAR BODY PROTEIN"/>
    <property type="match status" value="1"/>
</dbReference>
<dbReference type="AlphaFoldDB" id="A9UWM3"/>
<keyword evidence="1" id="KW-0175">Coiled coil</keyword>
<name>A9UWM3_MONBE</name>
<dbReference type="GO" id="GO:0015031">
    <property type="term" value="P:protein transport"/>
    <property type="evidence" value="ECO:0000318"/>
    <property type="project" value="GO_Central"/>
</dbReference>
<proteinExistence type="predicted"/>
<dbReference type="InParanoid" id="A9UWM3"/>
<dbReference type="KEGG" id="mbr:MONBRDRAFT_20615"/>
<gene>
    <name evidence="2" type="ORF">MONBRDRAFT_20615</name>
</gene>